<evidence type="ECO:0000256" key="1">
    <source>
        <dbReference type="ARBA" id="ARBA00022676"/>
    </source>
</evidence>
<dbReference type="Pfam" id="PF00534">
    <property type="entry name" value="Glycos_transf_1"/>
    <property type="match status" value="1"/>
</dbReference>
<gene>
    <name evidence="5" type="primary">bshA_1</name>
    <name evidence="5" type="ORF">Tther_00793</name>
</gene>
<dbReference type="GO" id="GO:0016757">
    <property type="term" value="F:glycosyltransferase activity"/>
    <property type="evidence" value="ECO:0007669"/>
    <property type="project" value="UniProtKB-KW"/>
</dbReference>
<dbReference type="InterPro" id="IPR028098">
    <property type="entry name" value="Glyco_trans_4-like_N"/>
</dbReference>
<dbReference type="SUPFAM" id="SSF53756">
    <property type="entry name" value="UDP-Glycosyltransferase/glycogen phosphorylase"/>
    <property type="match status" value="1"/>
</dbReference>
<dbReference type="EMBL" id="VJOL01000009">
    <property type="protein sequence ID" value="TSE30890.1"/>
    <property type="molecule type" value="Genomic_DNA"/>
</dbReference>
<proteinExistence type="predicted"/>
<reference evidence="5 6" key="1">
    <citation type="submission" date="2019-07" db="EMBL/GenBank/DDBJ databases">
        <title>Tepidimonas thermarum AA-1 draft genome.</title>
        <authorList>
            <person name="Da Costa M.S."/>
            <person name="Froufe H.J.C."/>
            <person name="Egas C."/>
            <person name="Albuquerque L."/>
        </authorList>
    </citation>
    <scope>NUCLEOTIDE SEQUENCE [LARGE SCALE GENOMIC DNA]</scope>
    <source>
        <strain evidence="5 6">AA-1</strain>
    </source>
</reference>
<dbReference type="Proteomes" id="UP000318542">
    <property type="component" value="Unassembled WGS sequence"/>
</dbReference>
<dbReference type="EC" id="2.4.1.-" evidence="5"/>
<dbReference type="InterPro" id="IPR001296">
    <property type="entry name" value="Glyco_trans_1"/>
</dbReference>
<evidence type="ECO:0000313" key="5">
    <source>
        <dbReference type="EMBL" id="TSE30890.1"/>
    </source>
</evidence>
<evidence type="ECO:0000259" key="3">
    <source>
        <dbReference type="Pfam" id="PF00534"/>
    </source>
</evidence>
<dbReference type="Pfam" id="PF13439">
    <property type="entry name" value="Glyco_transf_4"/>
    <property type="match status" value="1"/>
</dbReference>
<evidence type="ECO:0000256" key="2">
    <source>
        <dbReference type="ARBA" id="ARBA00022679"/>
    </source>
</evidence>
<comment type="caution">
    <text evidence="5">The sequence shown here is derived from an EMBL/GenBank/DDBJ whole genome shotgun (WGS) entry which is preliminary data.</text>
</comment>
<dbReference type="PANTHER" id="PTHR12526:SF510">
    <property type="entry name" value="D-INOSITOL 3-PHOSPHATE GLYCOSYLTRANSFERASE"/>
    <property type="match status" value="1"/>
</dbReference>
<accession>A0A554X4X5</accession>
<sequence length="382" mass="41166">MSRGDAVVCEGASMNGHGQQPLRVLMVVHSRQLGGAERHALALLLALRRRGCDVSLAAPAQGWLAQAAGAAGIRCHAVGLHGKFDALSAWRLSRLMRAQRPDVVHAHLTRSTHYADWGRRWSGLACVLVATAHATHAQRHFERADRVIAVSAAVAGALRARGLGPERIDTVLHGMADPGEGPDGAAAPTAPGAAVRLGMLARFIPDKGHDTALRVLAEVRARTATPVQLHLAGDAQTPWGQQMKQLAHRLGVEDALVWHGQTDRPMEFLRSLDVVLVPSRREALGLTAVEALAVGRPVLASNLGGLPEVVTDGEVGRLLPVDDVSAWAQALLSLIDDPQRRLAWGRAARTRFKRQFDLERMVEQTLAVYRRAQRARGVDGRT</sequence>
<dbReference type="OrthoDB" id="9813211at2"/>
<feature type="domain" description="Glycosyltransferase subfamily 4-like N-terminal" evidence="4">
    <location>
        <begin position="34"/>
        <end position="174"/>
    </location>
</feature>
<dbReference type="AlphaFoldDB" id="A0A554X4X5"/>
<name>A0A554X4X5_9BURK</name>
<dbReference type="CDD" id="cd03801">
    <property type="entry name" value="GT4_PimA-like"/>
    <property type="match status" value="1"/>
</dbReference>
<dbReference type="RefSeq" id="WP_143901170.1">
    <property type="nucleotide sequence ID" value="NZ_VJOL01000009.1"/>
</dbReference>
<protein>
    <submittedName>
        <fullName evidence="5">N-acetyl-alpha-D-glucosaminyl L-malate synthase</fullName>
        <ecNumber evidence="5">2.4.1.-</ecNumber>
    </submittedName>
</protein>
<dbReference type="PANTHER" id="PTHR12526">
    <property type="entry name" value="GLYCOSYLTRANSFERASE"/>
    <property type="match status" value="1"/>
</dbReference>
<evidence type="ECO:0000313" key="6">
    <source>
        <dbReference type="Proteomes" id="UP000318542"/>
    </source>
</evidence>
<keyword evidence="1 5" id="KW-0328">Glycosyltransferase</keyword>
<keyword evidence="6" id="KW-1185">Reference proteome</keyword>
<evidence type="ECO:0000259" key="4">
    <source>
        <dbReference type="Pfam" id="PF13439"/>
    </source>
</evidence>
<feature type="domain" description="Glycosyl transferase family 1" evidence="3">
    <location>
        <begin position="197"/>
        <end position="350"/>
    </location>
</feature>
<dbReference type="Gene3D" id="3.40.50.2000">
    <property type="entry name" value="Glycogen Phosphorylase B"/>
    <property type="match status" value="2"/>
</dbReference>
<keyword evidence="2 5" id="KW-0808">Transferase</keyword>
<organism evidence="5 6">
    <name type="scientific">Tepidimonas thermarum</name>
    <dbReference type="NCBI Taxonomy" id="335431"/>
    <lineage>
        <taxon>Bacteria</taxon>
        <taxon>Pseudomonadati</taxon>
        <taxon>Pseudomonadota</taxon>
        <taxon>Betaproteobacteria</taxon>
        <taxon>Burkholderiales</taxon>
        <taxon>Tepidimonas</taxon>
    </lineage>
</organism>